<reference evidence="1 2" key="1">
    <citation type="submission" date="2023-08" db="EMBL/GenBank/DDBJ databases">
        <title>A Necator americanus chromosomal reference genome.</title>
        <authorList>
            <person name="Ilik V."/>
            <person name="Petrzelkova K.J."/>
            <person name="Pardy F."/>
            <person name="Fuh T."/>
            <person name="Niatou-Singa F.S."/>
            <person name="Gouil Q."/>
            <person name="Baker L."/>
            <person name="Ritchie M.E."/>
            <person name="Jex A.R."/>
            <person name="Gazzola D."/>
            <person name="Li H."/>
            <person name="Toshio Fujiwara R."/>
            <person name="Zhan B."/>
            <person name="Aroian R.V."/>
            <person name="Pafco B."/>
            <person name="Schwarz E.M."/>
        </authorList>
    </citation>
    <scope>NUCLEOTIDE SEQUENCE [LARGE SCALE GENOMIC DNA]</scope>
    <source>
        <strain evidence="1 2">Aroian</strain>
        <tissue evidence="1">Whole animal</tissue>
    </source>
</reference>
<evidence type="ECO:0008006" key="3">
    <source>
        <dbReference type="Google" id="ProtNLM"/>
    </source>
</evidence>
<protein>
    <recommendedName>
        <fullName evidence="3">Secreted protein</fullName>
    </recommendedName>
</protein>
<proteinExistence type="predicted"/>
<dbReference type="Proteomes" id="UP001303046">
    <property type="component" value="Unassembled WGS sequence"/>
</dbReference>
<accession>A0ABR1D2Q3</accession>
<keyword evidence="2" id="KW-1185">Reference proteome</keyword>
<organism evidence="1 2">
    <name type="scientific">Necator americanus</name>
    <name type="common">Human hookworm</name>
    <dbReference type="NCBI Taxonomy" id="51031"/>
    <lineage>
        <taxon>Eukaryota</taxon>
        <taxon>Metazoa</taxon>
        <taxon>Ecdysozoa</taxon>
        <taxon>Nematoda</taxon>
        <taxon>Chromadorea</taxon>
        <taxon>Rhabditida</taxon>
        <taxon>Rhabditina</taxon>
        <taxon>Rhabditomorpha</taxon>
        <taxon>Strongyloidea</taxon>
        <taxon>Ancylostomatidae</taxon>
        <taxon>Bunostominae</taxon>
        <taxon>Necator</taxon>
    </lineage>
</organism>
<dbReference type="EMBL" id="JAVFWL010000003">
    <property type="protein sequence ID" value="KAK6744408.1"/>
    <property type="molecule type" value="Genomic_DNA"/>
</dbReference>
<evidence type="ECO:0000313" key="1">
    <source>
        <dbReference type="EMBL" id="KAK6744408.1"/>
    </source>
</evidence>
<comment type="caution">
    <text evidence="1">The sequence shown here is derived from an EMBL/GenBank/DDBJ whole genome shotgun (WGS) entry which is preliminary data.</text>
</comment>
<evidence type="ECO:0000313" key="2">
    <source>
        <dbReference type="Proteomes" id="UP001303046"/>
    </source>
</evidence>
<name>A0ABR1D2Q3_NECAM</name>
<gene>
    <name evidence="1" type="primary">Necator_chrIII.g12001</name>
    <name evidence="1" type="ORF">RB195_011235</name>
</gene>
<sequence>MVPRVWLRTAAKGVVVVSGGVGGLGNWLGRTDLTHSQLWHKHHFRLFSTNKSHQEKRSSEDEPWTVAVEMSGKSRTFCSMLSAPHLAVGA</sequence>